<gene>
    <name evidence="2" type="ORF">ECRA1380_LOCUS13630</name>
</gene>
<organism evidence="2">
    <name type="scientific">Euplotes crassus</name>
    <dbReference type="NCBI Taxonomy" id="5936"/>
    <lineage>
        <taxon>Eukaryota</taxon>
        <taxon>Sar</taxon>
        <taxon>Alveolata</taxon>
        <taxon>Ciliophora</taxon>
        <taxon>Intramacronucleata</taxon>
        <taxon>Spirotrichea</taxon>
        <taxon>Hypotrichia</taxon>
        <taxon>Euplotida</taxon>
        <taxon>Euplotidae</taxon>
        <taxon>Moneuplotes</taxon>
    </lineage>
</organism>
<dbReference type="EMBL" id="HBIK01029062">
    <property type="protein sequence ID" value="CAE0388658.1"/>
    <property type="molecule type" value="Transcribed_RNA"/>
</dbReference>
<feature type="compositionally biased region" description="Acidic residues" evidence="1">
    <location>
        <begin position="92"/>
        <end position="101"/>
    </location>
</feature>
<reference evidence="2" key="1">
    <citation type="submission" date="2021-01" db="EMBL/GenBank/DDBJ databases">
        <authorList>
            <person name="Corre E."/>
            <person name="Pelletier E."/>
            <person name="Niang G."/>
            <person name="Scheremetjew M."/>
            <person name="Finn R."/>
            <person name="Kale V."/>
            <person name="Holt S."/>
            <person name="Cochrane G."/>
            <person name="Meng A."/>
            <person name="Brown T."/>
            <person name="Cohen L."/>
        </authorList>
    </citation>
    <scope>NUCLEOTIDE SEQUENCE</scope>
    <source>
        <strain evidence="2">CT5</strain>
    </source>
</reference>
<feature type="compositionally biased region" description="Basic and acidic residues" evidence="1">
    <location>
        <begin position="73"/>
        <end position="87"/>
    </location>
</feature>
<feature type="compositionally biased region" description="Basic and acidic residues" evidence="1">
    <location>
        <begin position="102"/>
        <end position="119"/>
    </location>
</feature>
<name>A0A7S3KPP8_EUPCR</name>
<accession>A0A7S3KPP8</accession>
<feature type="region of interest" description="Disordered" evidence="1">
    <location>
        <begin position="38"/>
        <end position="154"/>
    </location>
</feature>
<sequence>MLISDHENYDLRVKNTEGIAPIEVAMSDTDKDKLRAVTAEMGSAKGSLYKTRSGSKSDKSQVNKNSEAGWENAKIKPEPTLSLKDKVAPIPNEDDSFESDGEESKIHAHLSKNKEDTPHSHSSSLRNLDDEDRKSEFMAPKKNNYVDNQDLEEGASKNLILVEENGEDITIGHDDAPFASLSMDDDGI</sequence>
<protein>
    <submittedName>
        <fullName evidence="2">Uncharacterized protein</fullName>
    </submittedName>
</protein>
<dbReference type="AlphaFoldDB" id="A0A7S3KPP8"/>
<evidence type="ECO:0000256" key="1">
    <source>
        <dbReference type="SAM" id="MobiDB-lite"/>
    </source>
</evidence>
<proteinExistence type="predicted"/>
<evidence type="ECO:0000313" key="2">
    <source>
        <dbReference type="EMBL" id="CAE0388658.1"/>
    </source>
</evidence>
<feature type="compositionally biased region" description="Basic and acidic residues" evidence="1">
    <location>
        <begin position="127"/>
        <end position="136"/>
    </location>
</feature>